<gene>
    <name evidence="2" type="ORF">BKA00_000201</name>
</gene>
<sequence length="282" mass="29864">MIVVMGATGNVGRPLVRALTEAGERVTAVSRNDPGDLPAGVVHRAADLAEPETLRPALDGADALFLLLAGHLLGTPEDLDPHAVLDVVKSAGVERVVLMSSQGAGTRPTAHGHSHLRAFEDAVRESGLDWTILRPGGFDSNAFAWAEPVRAHRAAAAPFADVALPFVHPSDIADVAAAALLESGHENRIYELTGPAPLTPRERARTIGDALGEPVAFAEQTREEARAQMAAFMPAPVVDGTLDILGEPTEAERSVSPDVEKVLGRPARSFAQWAEENVRAFR</sequence>
<dbReference type="AlphaFoldDB" id="A0A7X0KWH4"/>
<dbReference type="RefSeq" id="WP_185023128.1">
    <property type="nucleotide sequence ID" value="NZ_JACHMQ010000001.1"/>
</dbReference>
<name>A0A7X0KWH4_9ACTN</name>
<keyword evidence="3" id="KW-1185">Reference proteome</keyword>
<dbReference type="InterPro" id="IPR036291">
    <property type="entry name" value="NAD(P)-bd_dom_sf"/>
</dbReference>
<protein>
    <submittedName>
        <fullName evidence="2">Uncharacterized protein YbjT (DUF2867 family)</fullName>
    </submittedName>
</protein>
<feature type="domain" description="NAD(P)-binding" evidence="1">
    <location>
        <begin position="6"/>
        <end position="180"/>
    </location>
</feature>
<proteinExistence type="predicted"/>
<dbReference type="PANTHER" id="PTHR43162:SF1">
    <property type="entry name" value="PRESTALK A DIFFERENTIATION PROTEIN A"/>
    <property type="match status" value="1"/>
</dbReference>
<dbReference type="EMBL" id="JACHMQ010000001">
    <property type="protein sequence ID" value="MBB6393287.1"/>
    <property type="molecule type" value="Genomic_DNA"/>
</dbReference>
<dbReference type="Pfam" id="PF13460">
    <property type="entry name" value="NAD_binding_10"/>
    <property type="match status" value="1"/>
</dbReference>
<evidence type="ECO:0000259" key="1">
    <source>
        <dbReference type="Pfam" id="PF13460"/>
    </source>
</evidence>
<accession>A0A7X0KWH4</accession>
<dbReference type="InterPro" id="IPR051604">
    <property type="entry name" value="Ergot_Alk_Oxidoreductase"/>
</dbReference>
<evidence type="ECO:0000313" key="2">
    <source>
        <dbReference type="EMBL" id="MBB6393287.1"/>
    </source>
</evidence>
<dbReference type="InterPro" id="IPR016040">
    <property type="entry name" value="NAD(P)-bd_dom"/>
</dbReference>
<comment type="caution">
    <text evidence="2">The sequence shown here is derived from an EMBL/GenBank/DDBJ whole genome shotgun (WGS) entry which is preliminary data.</text>
</comment>
<dbReference type="PANTHER" id="PTHR43162">
    <property type="match status" value="1"/>
</dbReference>
<dbReference type="Gene3D" id="3.90.25.10">
    <property type="entry name" value="UDP-galactose 4-epimerase, domain 1"/>
    <property type="match status" value="1"/>
</dbReference>
<dbReference type="Proteomes" id="UP000546324">
    <property type="component" value="Unassembled WGS sequence"/>
</dbReference>
<organism evidence="2 3">
    <name type="scientific">Actinomadura coerulea</name>
    <dbReference type="NCBI Taxonomy" id="46159"/>
    <lineage>
        <taxon>Bacteria</taxon>
        <taxon>Bacillati</taxon>
        <taxon>Actinomycetota</taxon>
        <taxon>Actinomycetes</taxon>
        <taxon>Streptosporangiales</taxon>
        <taxon>Thermomonosporaceae</taxon>
        <taxon>Actinomadura</taxon>
    </lineage>
</organism>
<dbReference type="SUPFAM" id="SSF51735">
    <property type="entry name" value="NAD(P)-binding Rossmann-fold domains"/>
    <property type="match status" value="1"/>
</dbReference>
<evidence type="ECO:0000313" key="3">
    <source>
        <dbReference type="Proteomes" id="UP000546324"/>
    </source>
</evidence>
<reference evidence="2 3" key="1">
    <citation type="submission" date="2020-08" db="EMBL/GenBank/DDBJ databases">
        <title>Sequencing the genomes of 1000 actinobacteria strains.</title>
        <authorList>
            <person name="Klenk H.-P."/>
        </authorList>
    </citation>
    <scope>NUCLEOTIDE SEQUENCE [LARGE SCALE GENOMIC DNA]</scope>
    <source>
        <strain evidence="2 3">DSM 43675</strain>
    </source>
</reference>
<dbReference type="Gene3D" id="3.40.50.720">
    <property type="entry name" value="NAD(P)-binding Rossmann-like Domain"/>
    <property type="match status" value="1"/>
</dbReference>